<sequence>MKTAFKLVVMMVITSLSAFAQNSPILSKQLIATDKTELSLDIRNAFVQLETSPDEHIYIDYAIDFKNYRTGEIKSILKGITTDVIQNGDAYVLKIDSKTKMSSKVYNLESDFGISLDKVMPTPELTYRKFKKSKESLFGKFLWDESKAEVVLEMFRKFKVDGTTEKVDLDKVKLYNVKFVIKVPQQMKLNLKLKQSEVRFNYASENKINCDAENSTIRSLGFTNQLSSFKMNNGRFKAHHTSGGKYAFKNLNSIIIGALDNVVIDSEFSDFSIGEVGENTKINDFNSQFWLYDFNSEMGEYIMNTEYSKINVYYPENTSNFLMITKGYATVHYVDNTIFETPPSKQNKPVKMLVYGNDTPSVLNKVSINTINGIIRLGKDFIDILD</sequence>
<evidence type="ECO:0000256" key="1">
    <source>
        <dbReference type="SAM" id="SignalP"/>
    </source>
</evidence>
<proteinExistence type="predicted"/>
<evidence type="ECO:0000313" key="3">
    <source>
        <dbReference type="Proteomes" id="UP001202717"/>
    </source>
</evidence>
<name>A0ABY7RUI2_9FLAO</name>
<protein>
    <submittedName>
        <fullName evidence="2">Uncharacterized protein</fullName>
    </submittedName>
</protein>
<dbReference type="Proteomes" id="UP001202717">
    <property type="component" value="Chromosome"/>
</dbReference>
<dbReference type="RefSeq" id="WP_249996064.1">
    <property type="nucleotide sequence ID" value="NZ_CP116221.1"/>
</dbReference>
<organism evidence="2 3">
    <name type="scientific">Psychroserpens ponticola</name>
    <dbReference type="NCBI Taxonomy" id="2932268"/>
    <lineage>
        <taxon>Bacteria</taxon>
        <taxon>Pseudomonadati</taxon>
        <taxon>Bacteroidota</taxon>
        <taxon>Flavobacteriia</taxon>
        <taxon>Flavobacteriales</taxon>
        <taxon>Flavobacteriaceae</taxon>
        <taxon>Psychroserpens</taxon>
    </lineage>
</organism>
<dbReference type="EMBL" id="CP116221">
    <property type="protein sequence ID" value="WCO00759.1"/>
    <property type="molecule type" value="Genomic_DNA"/>
</dbReference>
<feature type="signal peptide" evidence="1">
    <location>
        <begin position="1"/>
        <end position="20"/>
    </location>
</feature>
<gene>
    <name evidence="2" type="ORF">MUN68_011845</name>
</gene>
<keyword evidence="3" id="KW-1185">Reference proteome</keyword>
<accession>A0ABY7RUI2</accession>
<reference evidence="2 3" key="1">
    <citation type="submission" date="2023-01" db="EMBL/GenBank/DDBJ databases">
        <title>Psychroserpens ponticola sp. nov., isolated from seawater.</title>
        <authorList>
            <person name="Kristyanto S."/>
            <person name="Jung J."/>
            <person name="Kim J.M."/>
            <person name="Jeon C.O."/>
        </authorList>
    </citation>
    <scope>NUCLEOTIDE SEQUENCE [LARGE SCALE GENOMIC DNA]</scope>
    <source>
        <strain evidence="2 3">MSW6</strain>
    </source>
</reference>
<evidence type="ECO:0000313" key="2">
    <source>
        <dbReference type="EMBL" id="WCO00759.1"/>
    </source>
</evidence>
<feature type="chain" id="PRO_5046526565" evidence="1">
    <location>
        <begin position="21"/>
        <end position="386"/>
    </location>
</feature>
<keyword evidence="1" id="KW-0732">Signal</keyword>